<evidence type="ECO:0000256" key="6">
    <source>
        <dbReference type="ARBA" id="ARBA00023310"/>
    </source>
</evidence>
<keyword evidence="6 7" id="KW-0066">ATP synthesis</keyword>
<dbReference type="Pfam" id="PF00213">
    <property type="entry name" value="OSCP"/>
    <property type="match status" value="1"/>
</dbReference>
<comment type="subcellular location">
    <subcellularLocation>
        <location evidence="7">Cell membrane</location>
        <topology evidence="7">Peripheral membrane protein</topology>
    </subcellularLocation>
    <subcellularLocation>
        <location evidence="1">Membrane</location>
    </subcellularLocation>
</comment>
<dbReference type="GO" id="GO:0005886">
    <property type="term" value="C:plasma membrane"/>
    <property type="evidence" value="ECO:0007669"/>
    <property type="project" value="UniProtKB-SubCell"/>
</dbReference>
<dbReference type="Proteomes" id="UP000191554">
    <property type="component" value="Unassembled WGS sequence"/>
</dbReference>
<keyword evidence="4 7" id="KW-0406">Ion transport</keyword>
<dbReference type="InterPro" id="IPR000711">
    <property type="entry name" value="ATPase_OSCP/dsu"/>
</dbReference>
<dbReference type="InterPro" id="IPR026015">
    <property type="entry name" value="ATP_synth_OSCP/delta_N_sf"/>
</dbReference>
<keyword evidence="2 7" id="KW-0813">Transport</keyword>
<evidence type="ECO:0000256" key="2">
    <source>
        <dbReference type="ARBA" id="ARBA00022448"/>
    </source>
</evidence>
<dbReference type="SUPFAM" id="SSF47928">
    <property type="entry name" value="N-terminal domain of the delta subunit of the F1F0-ATP synthase"/>
    <property type="match status" value="1"/>
</dbReference>
<dbReference type="GO" id="GO:0046933">
    <property type="term" value="F:proton-transporting ATP synthase activity, rotational mechanism"/>
    <property type="evidence" value="ECO:0007669"/>
    <property type="project" value="UniProtKB-UniRule"/>
</dbReference>
<dbReference type="EMBL" id="MZGX01000007">
    <property type="protein sequence ID" value="OPX44852.1"/>
    <property type="molecule type" value="Genomic_DNA"/>
</dbReference>
<comment type="similarity">
    <text evidence="7">Belongs to the ATPase delta chain family.</text>
</comment>
<evidence type="ECO:0000313" key="9">
    <source>
        <dbReference type="Proteomes" id="UP000191554"/>
    </source>
</evidence>
<dbReference type="PRINTS" id="PR00125">
    <property type="entry name" value="ATPASEDELTA"/>
</dbReference>
<evidence type="ECO:0000256" key="7">
    <source>
        <dbReference type="HAMAP-Rule" id="MF_01416"/>
    </source>
</evidence>
<dbReference type="OrthoDB" id="9802471at2"/>
<name>A0A1V4SLU0_RUMHU</name>
<proteinExistence type="inferred from homology"/>
<dbReference type="PANTHER" id="PTHR11910">
    <property type="entry name" value="ATP SYNTHASE DELTA CHAIN"/>
    <property type="match status" value="1"/>
</dbReference>
<comment type="function">
    <text evidence="7">F(1)F(0) ATP synthase produces ATP from ADP in the presence of a proton or sodium gradient. F-type ATPases consist of two structural domains, F(1) containing the extramembraneous catalytic core and F(0) containing the membrane proton channel, linked together by a central stalk and a peripheral stalk. During catalysis, ATP synthesis in the catalytic domain of F(1) is coupled via a rotary mechanism of the central stalk subunits to proton translocation.</text>
</comment>
<keyword evidence="5 7" id="KW-0472">Membrane</keyword>
<dbReference type="GO" id="GO:0045259">
    <property type="term" value="C:proton-transporting ATP synthase complex"/>
    <property type="evidence" value="ECO:0007669"/>
    <property type="project" value="UniProtKB-KW"/>
</dbReference>
<evidence type="ECO:0000256" key="5">
    <source>
        <dbReference type="ARBA" id="ARBA00023136"/>
    </source>
</evidence>
<dbReference type="Gene3D" id="1.10.520.20">
    <property type="entry name" value="N-terminal domain of the delta subunit of the F1F0-ATP synthase"/>
    <property type="match status" value="1"/>
</dbReference>
<evidence type="ECO:0000256" key="4">
    <source>
        <dbReference type="ARBA" id="ARBA00023065"/>
    </source>
</evidence>
<reference evidence="8 9" key="1">
    <citation type="submission" date="2017-03" db="EMBL/GenBank/DDBJ databases">
        <title>Genome sequence of Clostridium hungatei DSM 14427.</title>
        <authorList>
            <person name="Poehlein A."/>
            <person name="Daniel R."/>
        </authorList>
    </citation>
    <scope>NUCLEOTIDE SEQUENCE [LARGE SCALE GENOMIC DNA]</scope>
    <source>
        <strain evidence="8 9">DSM 14427</strain>
    </source>
</reference>
<dbReference type="AlphaFoldDB" id="A0A1V4SLU0"/>
<protein>
    <recommendedName>
        <fullName evidence="7">ATP synthase subunit delta</fullName>
    </recommendedName>
    <alternativeName>
        <fullName evidence="7">ATP synthase F(1) sector subunit delta</fullName>
    </alternativeName>
    <alternativeName>
        <fullName evidence="7">F-type ATPase subunit delta</fullName>
        <shortName evidence="7">F-ATPase subunit delta</shortName>
    </alternativeName>
</protein>
<keyword evidence="7" id="KW-1003">Cell membrane</keyword>
<keyword evidence="3 7" id="KW-0375">Hydrogen ion transport</keyword>
<dbReference type="NCBIfam" id="TIGR01145">
    <property type="entry name" value="ATP_synt_delta"/>
    <property type="match status" value="1"/>
</dbReference>
<dbReference type="RefSeq" id="WP_080063851.1">
    <property type="nucleotide sequence ID" value="NZ_MZGX01000007.1"/>
</dbReference>
<keyword evidence="9" id="KW-1185">Reference proteome</keyword>
<accession>A0A1V4SLU0</accession>
<sequence length="175" mass="19844">MPLVEKRYAQALLELSFADITNVRQEFLQFVEIFNSDKDFRDFLLDPTVKLDKKQGLIREVFTGRLSKNMLNFILVLIAKQRINELPGIFRQFVYLADSKANVLDMKVITFAALEEGQLNSLKEKFGKIYKASAVKITEIVDPSIIGGIKVVIGDKVYDGSIKGRIESLTELVNI</sequence>
<dbReference type="HAMAP" id="MF_01416">
    <property type="entry name" value="ATP_synth_delta_bact"/>
    <property type="match status" value="1"/>
</dbReference>
<organism evidence="8 9">
    <name type="scientific">Ruminiclostridium hungatei</name>
    <name type="common">Clostridium hungatei</name>
    <dbReference type="NCBI Taxonomy" id="48256"/>
    <lineage>
        <taxon>Bacteria</taxon>
        <taxon>Bacillati</taxon>
        <taxon>Bacillota</taxon>
        <taxon>Clostridia</taxon>
        <taxon>Eubacteriales</taxon>
        <taxon>Oscillospiraceae</taxon>
        <taxon>Ruminiclostridium</taxon>
    </lineage>
</organism>
<evidence type="ECO:0000313" key="8">
    <source>
        <dbReference type="EMBL" id="OPX44852.1"/>
    </source>
</evidence>
<dbReference type="STRING" id="48256.CLHUN_14060"/>
<comment type="caution">
    <text evidence="8">The sequence shown here is derived from an EMBL/GenBank/DDBJ whole genome shotgun (WGS) entry which is preliminary data.</text>
</comment>
<evidence type="ECO:0000256" key="1">
    <source>
        <dbReference type="ARBA" id="ARBA00004370"/>
    </source>
</evidence>
<gene>
    <name evidence="7 8" type="primary">atpH</name>
    <name evidence="8" type="ORF">CLHUN_14060</name>
</gene>
<evidence type="ECO:0000256" key="3">
    <source>
        <dbReference type="ARBA" id="ARBA00022781"/>
    </source>
</evidence>
<comment type="function">
    <text evidence="7">This protein is part of the stalk that links CF(0) to CF(1). It either transmits conformational changes from CF(0) to CF(1) or is implicated in proton conduction.</text>
</comment>
<keyword evidence="7" id="KW-0139">CF(1)</keyword>